<evidence type="ECO:0000256" key="2">
    <source>
        <dbReference type="SAM" id="SignalP"/>
    </source>
</evidence>
<evidence type="ECO:0000256" key="1">
    <source>
        <dbReference type="SAM" id="Phobius"/>
    </source>
</evidence>
<reference evidence="3 4" key="1">
    <citation type="submission" date="2023-08" db="EMBL/GenBank/DDBJ databases">
        <title>The draft genome sequence of Paracraurococcus sp. LOR1-02.</title>
        <authorList>
            <person name="Kingkaew E."/>
            <person name="Tanasupawat S."/>
        </authorList>
    </citation>
    <scope>NUCLEOTIDE SEQUENCE [LARGE SCALE GENOMIC DNA]</scope>
    <source>
        <strain evidence="3 4">LOR1-02</strain>
    </source>
</reference>
<keyword evidence="4" id="KW-1185">Reference proteome</keyword>
<feature type="transmembrane region" description="Helical" evidence="1">
    <location>
        <begin position="29"/>
        <end position="47"/>
    </location>
</feature>
<keyword evidence="1" id="KW-0812">Transmembrane</keyword>
<keyword evidence="1" id="KW-0472">Membrane</keyword>
<proteinExistence type="predicted"/>
<keyword evidence="1" id="KW-1133">Transmembrane helix</keyword>
<gene>
    <name evidence="3" type="ORF">Q7A36_38090</name>
</gene>
<dbReference type="RefSeq" id="WP_305109009.1">
    <property type="nucleotide sequence ID" value="NZ_JAUTWS010000176.1"/>
</dbReference>
<feature type="signal peptide" evidence="2">
    <location>
        <begin position="1"/>
        <end position="19"/>
    </location>
</feature>
<keyword evidence="2" id="KW-0732">Signal</keyword>
<dbReference type="Proteomes" id="UP001243009">
    <property type="component" value="Unassembled WGS sequence"/>
</dbReference>
<evidence type="ECO:0000313" key="3">
    <source>
        <dbReference type="EMBL" id="MDO9714169.1"/>
    </source>
</evidence>
<protein>
    <submittedName>
        <fullName evidence="3">Uncharacterized protein</fullName>
    </submittedName>
</protein>
<sequence>MTYAALAIAFAALPLAVHSAAATEPGRRLGSVAALVMTGAAMVLLMVG</sequence>
<comment type="caution">
    <text evidence="3">The sequence shown here is derived from an EMBL/GenBank/DDBJ whole genome shotgun (WGS) entry which is preliminary data.</text>
</comment>
<dbReference type="EMBL" id="JAUTWS010000176">
    <property type="protein sequence ID" value="MDO9714169.1"/>
    <property type="molecule type" value="Genomic_DNA"/>
</dbReference>
<evidence type="ECO:0000313" key="4">
    <source>
        <dbReference type="Proteomes" id="UP001243009"/>
    </source>
</evidence>
<accession>A0ABT9ED99</accession>
<feature type="chain" id="PRO_5045409144" evidence="2">
    <location>
        <begin position="20"/>
        <end position="48"/>
    </location>
</feature>
<organism evidence="3 4">
    <name type="scientific">Paracraurococcus lichenis</name>
    <dbReference type="NCBI Taxonomy" id="3064888"/>
    <lineage>
        <taxon>Bacteria</taxon>
        <taxon>Pseudomonadati</taxon>
        <taxon>Pseudomonadota</taxon>
        <taxon>Alphaproteobacteria</taxon>
        <taxon>Acetobacterales</taxon>
        <taxon>Roseomonadaceae</taxon>
        <taxon>Paracraurococcus</taxon>
    </lineage>
</organism>
<name>A0ABT9ED99_9PROT</name>